<evidence type="ECO:0000259" key="6">
    <source>
        <dbReference type="Pfam" id="PF00324"/>
    </source>
</evidence>
<keyword evidence="2 5" id="KW-0812">Transmembrane</keyword>
<name>H6NRG3_9BACL</name>
<dbReference type="AlphaFoldDB" id="H6NRG3"/>
<feature type="transmembrane region" description="Helical" evidence="5">
    <location>
        <begin position="91"/>
        <end position="113"/>
    </location>
</feature>
<reference evidence="7 8" key="1">
    <citation type="journal article" date="2012" name="J. Bacteriol.">
        <title>Complete Genome Sequence of Paenibacillus mucilaginosus 3016, a Bacterium Functional as Microbial Fertilizer.</title>
        <authorList>
            <person name="Ma M."/>
            <person name="Wang Z."/>
            <person name="Li L."/>
            <person name="Jiang X."/>
            <person name="Guan D."/>
            <person name="Cao F."/>
            <person name="Chen H."/>
            <person name="Wang X."/>
            <person name="Shen D."/>
            <person name="Du B."/>
            <person name="Li J."/>
        </authorList>
    </citation>
    <scope>NUCLEOTIDE SEQUENCE [LARGE SCALE GENOMIC DNA]</scope>
    <source>
        <strain evidence="7 8">3016</strain>
    </source>
</reference>
<dbReference type="STRING" id="1116391.PM3016_7007"/>
<comment type="subcellular location">
    <subcellularLocation>
        <location evidence="1">Membrane</location>
        <topology evidence="1">Multi-pass membrane protein</topology>
    </subcellularLocation>
</comment>
<feature type="transmembrane region" description="Helical" evidence="5">
    <location>
        <begin position="195"/>
        <end position="214"/>
    </location>
</feature>
<dbReference type="KEGG" id="pmq:PM3016_7007"/>
<dbReference type="Gene3D" id="1.20.1740.10">
    <property type="entry name" value="Amino acid/polyamine transporter I"/>
    <property type="match status" value="1"/>
</dbReference>
<feature type="domain" description="Amino acid permease/ SLC12A" evidence="6">
    <location>
        <begin position="19"/>
        <end position="376"/>
    </location>
</feature>
<gene>
    <name evidence="7" type="ORF">PM3016_7007</name>
</gene>
<dbReference type="Pfam" id="PF00324">
    <property type="entry name" value="AA_permease"/>
    <property type="match status" value="1"/>
</dbReference>
<protein>
    <submittedName>
        <fullName evidence="7">Amino acid permease-associated protein</fullName>
    </submittedName>
</protein>
<feature type="transmembrane region" description="Helical" evidence="5">
    <location>
        <begin position="20"/>
        <end position="39"/>
    </location>
</feature>
<keyword evidence="4 5" id="KW-0472">Membrane</keyword>
<feature type="transmembrane region" description="Helical" evidence="5">
    <location>
        <begin position="330"/>
        <end position="350"/>
    </location>
</feature>
<evidence type="ECO:0000256" key="5">
    <source>
        <dbReference type="SAM" id="Phobius"/>
    </source>
</evidence>
<feature type="transmembrane region" description="Helical" evidence="5">
    <location>
        <begin position="391"/>
        <end position="409"/>
    </location>
</feature>
<dbReference type="InterPro" id="IPR004841">
    <property type="entry name" value="AA-permease/SLC12A_dom"/>
</dbReference>
<dbReference type="PANTHER" id="PTHR42770">
    <property type="entry name" value="AMINO ACID TRANSPORTER-RELATED"/>
    <property type="match status" value="1"/>
</dbReference>
<dbReference type="EMBL" id="CP003235">
    <property type="protein sequence ID" value="AFC33598.1"/>
    <property type="molecule type" value="Genomic_DNA"/>
</dbReference>
<keyword evidence="8" id="KW-1185">Reference proteome</keyword>
<feature type="transmembrane region" description="Helical" evidence="5">
    <location>
        <begin position="273"/>
        <end position="300"/>
    </location>
</feature>
<feature type="transmembrane region" description="Helical" evidence="5">
    <location>
        <begin position="51"/>
        <end position="70"/>
    </location>
</feature>
<keyword evidence="3 5" id="KW-1133">Transmembrane helix</keyword>
<sequence length="451" mass="49043">MQTLTDPPATLRKSLKLRHIVILGLGYMTPTTVFDTYGIVTDTTSGHVPAAYIVTLIAILFTAACYGHMVRAFPVAGSAYTYSRTAINPHVGFMVGWIALLDYIFLPMINVLLTRIYLEAAFPGVPGWIWIVVMAGLLTVVNLWSNNVVANLNTFLVFFQILVVSIFSVLVIQRLTADPADSAAFTLTPFFSPDMSMGALLGGAAILCFSFLGFDAVTTYAEETPDPRKTIPRAIYLVAAMGGLIFITAGYLASLLFPDVSQFSDPESASPEMAFILGGSLFQSIFLAGALSSTIASGIASHMSASRLLFAMGRENVLPKKWFGYVSPRFQTPMINVLLIGAFSLTALALDLATAIQFINFGALTAFTAVNLSVIGYYYIQQKQRGLAGTLKYVVVPLVGTSFIAFLWSNLEMPSLILGFVWSGLGLIYLLVNTRMFSRKPPVMDYYEEAI</sequence>
<evidence type="ECO:0000256" key="2">
    <source>
        <dbReference type="ARBA" id="ARBA00022692"/>
    </source>
</evidence>
<dbReference type="PANTHER" id="PTHR42770:SF8">
    <property type="entry name" value="PUTRESCINE IMPORTER PUUP"/>
    <property type="match status" value="1"/>
</dbReference>
<organism evidence="7 8">
    <name type="scientific">Paenibacillus mucilaginosus 3016</name>
    <dbReference type="NCBI Taxonomy" id="1116391"/>
    <lineage>
        <taxon>Bacteria</taxon>
        <taxon>Bacillati</taxon>
        <taxon>Bacillota</taxon>
        <taxon>Bacilli</taxon>
        <taxon>Bacillales</taxon>
        <taxon>Paenibacillaceae</taxon>
        <taxon>Paenibacillus</taxon>
    </lineage>
</organism>
<feature type="transmembrane region" description="Helical" evidence="5">
    <location>
        <begin position="234"/>
        <end position="253"/>
    </location>
</feature>
<evidence type="ECO:0000313" key="8">
    <source>
        <dbReference type="Proteomes" id="UP000007523"/>
    </source>
</evidence>
<evidence type="ECO:0000256" key="3">
    <source>
        <dbReference type="ARBA" id="ARBA00022989"/>
    </source>
</evidence>
<dbReference type="RefSeq" id="WP_014372537.1">
    <property type="nucleotide sequence ID" value="NC_016935.1"/>
</dbReference>
<dbReference type="GO" id="GO:0016020">
    <property type="term" value="C:membrane"/>
    <property type="evidence" value="ECO:0007669"/>
    <property type="project" value="UniProtKB-SubCell"/>
</dbReference>
<evidence type="ECO:0000256" key="1">
    <source>
        <dbReference type="ARBA" id="ARBA00004141"/>
    </source>
</evidence>
<proteinExistence type="predicted"/>
<dbReference type="Proteomes" id="UP000007523">
    <property type="component" value="Chromosome"/>
</dbReference>
<feature type="transmembrane region" description="Helical" evidence="5">
    <location>
        <begin position="125"/>
        <end position="144"/>
    </location>
</feature>
<accession>H6NRG3</accession>
<feature type="transmembrane region" description="Helical" evidence="5">
    <location>
        <begin position="356"/>
        <end position="379"/>
    </location>
</feature>
<dbReference type="HOGENOM" id="CLU_007946_6_0_9"/>
<feature type="transmembrane region" description="Helical" evidence="5">
    <location>
        <begin position="415"/>
        <end position="432"/>
    </location>
</feature>
<evidence type="ECO:0000313" key="7">
    <source>
        <dbReference type="EMBL" id="AFC33598.1"/>
    </source>
</evidence>
<dbReference type="InterPro" id="IPR050367">
    <property type="entry name" value="APC_superfamily"/>
</dbReference>
<evidence type="ECO:0000256" key="4">
    <source>
        <dbReference type="ARBA" id="ARBA00023136"/>
    </source>
</evidence>
<feature type="transmembrane region" description="Helical" evidence="5">
    <location>
        <begin position="156"/>
        <end position="175"/>
    </location>
</feature>
<dbReference type="PIRSF" id="PIRSF006060">
    <property type="entry name" value="AA_transporter"/>
    <property type="match status" value="1"/>
</dbReference>
<dbReference type="GO" id="GO:0055085">
    <property type="term" value="P:transmembrane transport"/>
    <property type="evidence" value="ECO:0007669"/>
    <property type="project" value="InterPro"/>
</dbReference>